<dbReference type="CDD" id="cd08545">
    <property type="entry name" value="YcnI_like"/>
    <property type="match status" value="1"/>
</dbReference>
<organism evidence="3 4">
    <name type="scientific">Wohlfahrtiimonas larvae</name>
    <dbReference type="NCBI Taxonomy" id="1157986"/>
    <lineage>
        <taxon>Bacteria</taxon>
        <taxon>Pseudomonadati</taxon>
        <taxon>Pseudomonadota</taxon>
        <taxon>Gammaproteobacteria</taxon>
        <taxon>Cardiobacteriales</taxon>
        <taxon>Ignatzschineriaceae</taxon>
        <taxon>Wohlfahrtiimonas</taxon>
    </lineage>
</organism>
<evidence type="ECO:0000259" key="2">
    <source>
        <dbReference type="Pfam" id="PF07987"/>
    </source>
</evidence>
<dbReference type="Gene3D" id="2.60.40.2230">
    <property type="entry name" value="Uncharacterised protein YcnI-like PF07987, DUF1775"/>
    <property type="match status" value="1"/>
</dbReference>
<dbReference type="InterPro" id="IPR012533">
    <property type="entry name" value="YcnI-copper_dom"/>
</dbReference>
<protein>
    <submittedName>
        <fullName evidence="3">DUF1775 domain-containing protein</fullName>
    </submittedName>
</protein>
<name>A0ABP9MJG4_9GAMM</name>
<sequence length="173" mass="19216">MNNIVKLSLIASTLLMQIATAHVSFIDAKPITQGKAFKATFAIPHGCANTPTTKVSIQTPEGIIGIKPMLKPNWAITTKIQPYAKTYQQYGQNITQGVTTVTWEGILPDQYYDEFTITGYFADNANNRAEIYFPVIQTCEVGEYLWTDTSGHQHHGHDAKELNAPSLKVFKPN</sequence>
<feature type="signal peptide" evidence="1">
    <location>
        <begin position="1"/>
        <end position="21"/>
    </location>
</feature>
<keyword evidence="4" id="KW-1185">Reference proteome</keyword>
<dbReference type="EMBL" id="BAABKE010000003">
    <property type="protein sequence ID" value="GAA5097572.1"/>
    <property type="molecule type" value="Genomic_DNA"/>
</dbReference>
<evidence type="ECO:0000313" key="3">
    <source>
        <dbReference type="EMBL" id="GAA5097572.1"/>
    </source>
</evidence>
<comment type="caution">
    <text evidence="3">The sequence shown here is derived from an EMBL/GenBank/DDBJ whole genome shotgun (WGS) entry which is preliminary data.</text>
</comment>
<dbReference type="RefSeq" id="WP_077925278.1">
    <property type="nucleotide sequence ID" value="NZ_BAABKE010000003.1"/>
</dbReference>
<evidence type="ECO:0000313" key="4">
    <source>
        <dbReference type="Proteomes" id="UP001500631"/>
    </source>
</evidence>
<evidence type="ECO:0000256" key="1">
    <source>
        <dbReference type="SAM" id="SignalP"/>
    </source>
</evidence>
<dbReference type="Proteomes" id="UP001500631">
    <property type="component" value="Unassembled WGS sequence"/>
</dbReference>
<gene>
    <name evidence="3" type="ORF">GCM10023338_09110</name>
</gene>
<keyword evidence="1" id="KW-0732">Signal</keyword>
<dbReference type="Pfam" id="PF07987">
    <property type="entry name" value="DUF1775"/>
    <property type="match status" value="1"/>
</dbReference>
<proteinExistence type="predicted"/>
<reference evidence="4" key="1">
    <citation type="journal article" date="2019" name="Int. J. Syst. Evol. Microbiol.">
        <title>The Global Catalogue of Microorganisms (GCM) 10K type strain sequencing project: providing services to taxonomists for standard genome sequencing and annotation.</title>
        <authorList>
            <consortium name="The Broad Institute Genomics Platform"/>
            <consortium name="The Broad Institute Genome Sequencing Center for Infectious Disease"/>
            <person name="Wu L."/>
            <person name="Ma J."/>
        </authorList>
    </citation>
    <scope>NUCLEOTIDE SEQUENCE [LARGE SCALE GENOMIC DNA]</scope>
    <source>
        <strain evidence="4">JCM 18424</strain>
    </source>
</reference>
<accession>A0ABP9MJG4</accession>
<dbReference type="InterPro" id="IPR038507">
    <property type="entry name" value="YcnI-like_sf"/>
</dbReference>
<feature type="domain" description="YncI copper-binding" evidence="2">
    <location>
        <begin position="22"/>
        <end position="169"/>
    </location>
</feature>
<feature type="chain" id="PRO_5047398766" evidence="1">
    <location>
        <begin position="22"/>
        <end position="173"/>
    </location>
</feature>